<reference evidence="1" key="1">
    <citation type="submission" date="2023-06" db="EMBL/GenBank/DDBJ databases">
        <authorList>
            <person name="Kurt Z."/>
        </authorList>
    </citation>
    <scope>NUCLEOTIDE SEQUENCE</scope>
</reference>
<evidence type="ECO:0000313" key="3">
    <source>
        <dbReference type="EMBL" id="CAL6049551.1"/>
    </source>
</evidence>
<keyword evidence="5" id="KW-1185">Reference proteome</keyword>
<dbReference type="Proteomes" id="UP001642409">
    <property type="component" value="Unassembled WGS sequence"/>
</dbReference>
<dbReference type="EMBL" id="CAXDID020000180">
    <property type="protein sequence ID" value="CAL6049551.1"/>
    <property type="molecule type" value="Genomic_DNA"/>
</dbReference>
<evidence type="ECO:0000313" key="5">
    <source>
        <dbReference type="Proteomes" id="UP001642409"/>
    </source>
</evidence>
<protein>
    <submittedName>
        <fullName evidence="3">Hypothetical_protein</fullName>
    </submittedName>
</protein>
<proteinExistence type="predicted"/>
<dbReference type="EMBL" id="CATOUU010000384">
    <property type="protein sequence ID" value="CAI9927695.1"/>
    <property type="molecule type" value="Genomic_DNA"/>
</dbReference>
<accession>A0AA86NWW6</accession>
<organism evidence="1">
    <name type="scientific">Hexamita inflata</name>
    <dbReference type="NCBI Taxonomy" id="28002"/>
    <lineage>
        <taxon>Eukaryota</taxon>
        <taxon>Metamonada</taxon>
        <taxon>Diplomonadida</taxon>
        <taxon>Hexamitidae</taxon>
        <taxon>Hexamitinae</taxon>
        <taxon>Hexamita</taxon>
    </lineage>
</organism>
<name>A0AA86NWW6_9EUKA</name>
<gene>
    <name evidence="1" type="ORF">HINF_LOCUS15340</name>
    <name evidence="3" type="ORF">HINF_LOCUS43405</name>
    <name evidence="4" type="ORF">HINF_LOCUS53573</name>
    <name evidence="2" type="ORF">HINF_LOCUS60216</name>
</gene>
<evidence type="ECO:0000313" key="2">
    <source>
        <dbReference type="EMBL" id="CAI9972571.1"/>
    </source>
</evidence>
<dbReference type="EMBL" id="CAXDID020000273">
    <property type="protein sequence ID" value="CAL6068581.1"/>
    <property type="molecule type" value="Genomic_DNA"/>
</dbReference>
<comment type="caution">
    <text evidence="1">The sequence shown here is derived from an EMBL/GenBank/DDBJ whole genome shotgun (WGS) entry which is preliminary data.</text>
</comment>
<dbReference type="EMBL" id="CATOUU010001112">
    <property type="protein sequence ID" value="CAI9972571.1"/>
    <property type="molecule type" value="Genomic_DNA"/>
</dbReference>
<evidence type="ECO:0000313" key="4">
    <source>
        <dbReference type="EMBL" id="CAL6068581.1"/>
    </source>
</evidence>
<evidence type="ECO:0000313" key="1">
    <source>
        <dbReference type="EMBL" id="CAI9927695.1"/>
    </source>
</evidence>
<dbReference type="AlphaFoldDB" id="A0AA86NWW6"/>
<sequence length="165" mass="19126">MCIQSLKFFQLTNIQLNNLRVCGISNNTIYYQIRINNKRSQLVRQKQLLEKIMIQEQQLDTSPIEDLEQRVNLIIKMKNIFVSLTTASLRLFPLNLVMFNYQCNIHSSNILSLSNTLQRLHLLFYSSSRVNTQVSPAPECSAQQFTLHVIRAQEVVQPFLTPDGQ</sequence>
<reference evidence="3 5" key="2">
    <citation type="submission" date="2024-07" db="EMBL/GenBank/DDBJ databases">
        <authorList>
            <person name="Akdeniz Z."/>
        </authorList>
    </citation>
    <scope>NUCLEOTIDE SEQUENCE [LARGE SCALE GENOMIC DNA]</scope>
</reference>